<keyword evidence="4" id="KW-1185">Reference proteome</keyword>
<dbReference type="OrthoDB" id="188035at2759"/>
<evidence type="ECO:0000256" key="1">
    <source>
        <dbReference type="SAM" id="MobiDB-lite"/>
    </source>
</evidence>
<dbReference type="Proteomes" id="UP000008141">
    <property type="component" value="Unassembled WGS sequence"/>
</dbReference>
<dbReference type="EMBL" id="GL433839">
    <property type="protein sequence ID" value="EFN57860.1"/>
    <property type="molecule type" value="Genomic_DNA"/>
</dbReference>
<proteinExistence type="predicted"/>
<dbReference type="InParanoid" id="E1Z9Z1"/>
<keyword evidence="2" id="KW-0812">Transmembrane</keyword>
<feature type="region of interest" description="Disordered" evidence="1">
    <location>
        <begin position="370"/>
        <end position="428"/>
    </location>
</feature>
<evidence type="ECO:0000256" key="2">
    <source>
        <dbReference type="SAM" id="Phobius"/>
    </source>
</evidence>
<organism evidence="4">
    <name type="scientific">Chlorella variabilis</name>
    <name type="common">Green alga</name>
    <dbReference type="NCBI Taxonomy" id="554065"/>
    <lineage>
        <taxon>Eukaryota</taxon>
        <taxon>Viridiplantae</taxon>
        <taxon>Chlorophyta</taxon>
        <taxon>core chlorophytes</taxon>
        <taxon>Trebouxiophyceae</taxon>
        <taxon>Chlorellales</taxon>
        <taxon>Chlorellaceae</taxon>
        <taxon>Chlorella clade</taxon>
        <taxon>Chlorella</taxon>
    </lineage>
</organism>
<name>E1Z9Z1_CHLVA</name>
<feature type="transmembrane region" description="Helical" evidence="2">
    <location>
        <begin position="247"/>
        <end position="271"/>
    </location>
</feature>
<reference evidence="3 4" key="1">
    <citation type="journal article" date="2010" name="Plant Cell">
        <title>The Chlorella variabilis NC64A genome reveals adaptation to photosymbiosis, coevolution with viruses, and cryptic sex.</title>
        <authorList>
            <person name="Blanc G."/>
            <person name="Duncan G."/>
            <person name="Agarkova I."/>
            <person name="Borodovsky M."/>
            <person name="Gurnon J."/>
            <person name="Kuo A."/>
            <person name="Lindquist E."/>
            <person name="Lucas S."/>
            <person name="Pangilinan J."/>
            <person name="Polle J."/>
            <person name="Salamov A."/>
            <person name="Terry A."/>
            <person name="Yamada T."/>
            <person name="Dunigan D.D."/>
            <person name="Grigoriev I.V."/>
            <person name="Claverie J.M."/>
            <person name="Van Etten J.L."/>
        </authorList>
    </citation>
    <scope>NUCLEOTIDE SEQUENCE [LARGE SCALE GENOMIC DNA]</scope>
    <source>
        <strain evidence="3 4">NC64A</strain>
    </source>
</reference>
<dbReference type="RefSeq" id="XP_005849962.1">
    <property type="nucleotide sequence ID" value="XM_005849900.1"/>
</dbReference>
<feature type="transmembrane region" description="Helical" evidence="2">
    <location>
        <begin position="85"/>
        <end position="105"/>
    </location>
</feature>
<dbReference type="PANTHER" id="PTHR18640:SF14">
    <property type="entry name" value="SODIUM BILE ACID SYMPORTER FAMILY"/>
    <property type="match status" value="1"/>
</dbReference>
<feature type="transmembrane region" description="Helical" evidence="2">
    <location>
        <begin position="12"/>
        <end position="34"/>
    </location>
</feature>
<feature type="transmembrane region" description="Helical" evidence="2">
    <location>
        <begin position="144"/>
        <end position="165"/>
    </location>
</feature>
<dbReference type="PANTHER" id="PTHR18640">
    <property type="entry name" value="SOLUTE CARRIER FAMILY 10 MEMBER 7"/>
    <property type="match status" value="1"/>
</dbReference>
<keyword evidence="2" id="KW-0472">Membrane</keyword>
<gene>
    <name evidence="3" type="ORF">CHLNCDRAFT_143322</name>
</gene>
<keyword evidence="2" id="KW-1133">Transmembrane helix</keyword>
<dbReference type="Pfam" id="PF13593">
    <property type="entry name" value="SBF_like"/>
    <property type="match status" value="1"/>
</dbReference>
<dbReference type="InterPro" id="IPR016833">
    <property type="entry name" value="Put_Na-Bile_cotransptr"/>
</dbReference>
<accession>E1Z9Z1</accession>
<dbReference type="GO" id="GO:0009941">
    <property type="term" value="C:chloroplast envelope"/>
    <property type="evidence" value="ECO:0007669"/>
    <property type="project" value="TreeGrafter"/>
</dbReference>
<feature type="transmembrane region" description="Helical" evidence="2">
    <location>
        <begin position="217"/>
        <end position="235"/>
    </location>
</feature>
<evidence type="ECO:0000313" key="4">
    <source>
        <dbReference type="Proteomes" id="UP000008141"/>
    </source>
</evidence>
<feature type="compositionally biased region" description="Low complexity" evidence="1">
    <location>
        <begin position="389"/>
        <end position="400"/>
    </location>
</feature>
<feature type="transmembrane region" description="Helical" evidence="2">
    <location>
        <begin position="172"/>
        <end position="197"/>
    </location>
</feature>
<feature type="transmembrane region" description="Helical" evidence="2">
    <location>
        <begin position="314"/>
        <end position="337"/>
    </location>
</feature>
<dbReference type="FunCoup" id="E1Z9Z1">
    <property type="interactions" value="1287"/>
</dbReference>
<dbReference type="KEGG" id="cvr:CHLNCDRAFT_143322"/>
<dbReference type="GeneID" id="17357042"/>
<feature type="transmembrane region" description="Helical" evidence="2">
    <location>
        <begin position="54"/>
        <end position="73"/>
    </location>
</feature>
<sequence length="428" mass="45253">MVDWKRVWAKCLQIFIDQFLLISYIVAATIALAWPAPGKAVASVQFYVNGRAYQIEKIINIMIVFLISGAMLKTDDIRKVWRYKLGVLYGFISTLAITPCLGFAYRAIPLTPDEFTAGLTLTTAAPQTLGIGISLVRSCGGNEGLALILTAGTNILGIFTMPLWLKALFSGTAFALAIDMVSLLVNLIISVLVPSLIGKAIRELVPGAAGFVARHKVPLSLFSTANLAFIVWQVLSSAQSVLMDQPFVSIVYVLLLSAAQHILYLLFNFAVTTLAFRMPPPENIATSIMASQKSGPVAVAVIGYITNDVAQQGLLAIPAVLGQLVQVFIGSALVPFFSRITKAYQRAQQVAAAEAEEAAAAEALEGGADKATLAQEAAGEEAESIGGKPSTPASSTSTQSLEATRRSGAIGGNPHPMSAGDASQKPPE</sequence>
<dbReference type="eggNOG" id="KOG4821">
    <property type="taxonomic scope" value="Eukaryota"/>
</dbReference>
<dbReference type="Gene3D" id="1.20.1530.20">
    <property type="match status" value="1"/>
</dbReference>
<dbReference type="InterPro" id="IPR038770">
    <property type="entry name" value="Na+/solute_symporter_sf"/>
</dbReference>
<dbReference type="AlphaFoldDB" id="E1Z9Z1"/>
<protein>
    <submittedName>
        <fullName evidence="3">Uncharacterized protein</fullName>
    </submittedName>
</protein>
<evidence type="ECO:0000313" key="3">
    <source>
        <dbReference type="EMBL" id="EFN57860.1"/>
    </source>
</evidence>